<dbReference type="InterPro" id="IPR036631">
    <property type="entry name" value="MGMT_N_sf"/>
</dbReference>
<comment type="similarity">
    <text evidence="2 9">Belongs to the MGMT family.</text>
</comment>
<keyword evidence="3 9" id="KW-0963">Cytoplasm</keyword>
<dbReference type="SUPFAM" id="SSF53155">
    <property type="entry name" value="Methylated DNA-protein cysteine methyltransferase domain"/>
    <property type="match status" value="1"/>
</dbReference>
<evidence type="ECO:0000259" key="10">
    <source>
        <dbReference type="Pfam" id="PF01035"/>
    </source>
</evidence>
<dbReference type="GO" id="GO:0003908">
    <property type="term" value="F:methylated-DNA-[protein]-cysteine S-methyltransferase activity"/>
    <property type="evidence" value="ECO:0007669"/>
    <property type="project" value="UniProtKB-UniRule"/>
</dbReference>
<dbReference type="Pfam" id="PF01035">
    <property type="entry name" value="DNA_binding_1"/>
    <property type="match status" value="1"/>
</dbReference>
<evidence type="ECO:0000256" key="7">
    <source>
        <dbReference type="ARBA" id="ARBA00023204"/>
    </source>
</evidence>
<dbReference type="GO" id="GO:0005737">
    <property type="term" value="C:cytoplasm"/>
    <property type="evidence" value="ECO:0007669"/>
    <property type="project" value="UniProtKB-SubCell"/>
</dbReference>
<dbReference type="Pfam" id="PF02870">
    <property type="entry name" value="Methyltransf_1N"/>
    <property type="match status" value="1"/>
</dbReference>
<evidence type="ECO:0000259" key="11">
    <source>
        <dbReference type="Pfam" id="PF02870"/>
    </source>
</evidence>
<dbReference type="SUPFAM" id="SSF46767">
    <property type="entry name" value="Methylated DNA-protein cysteine methyltransferase, C-terminal domain"/>
    <property type="match status" value="1"/>
</dbReference>
<reference evidence="12 13" key="1">
    <citation type="submission" date="2017-08" db="EMBL/GenBank/DDBJ databases">
        <title>Fine stratification of microbial communities through a metagenomic profile of the photic zone.</title>
        <authorList>
            <person name="Haro-Moreno J.M."/>
            <person name="Lopez-Perez M."/>
            <person name="De La Torre J."/>
            <person name="Picazo A."/>
            <person name="Camacho A."/>
            <person name="Rodriguez-Valera F."/>
        </authorList>
    </citation>
    <scope>NUCLEOTIDE SEQUENCE [LARGE SCALE GENOMIC DNA]</scope>
    <source>
        <strain evidence="12">MED-G24</strain>
    </source>
</reference>
<comment type="subcellular location">
    <subcellularLocation>
        <location evidence="9">Cytoplasm</location>
    </subcellularLocation>
</comment>
<feature type="domain" description="Methylguanine DNA methyltransferase ribonuclease-like" evidence="11">
    <location>
        <begin position="1"/>
        <end position="68"/>
    </location>
</feature>
<dbReference type="AlphaFoldDB" id="A0A2A5WZJ7"/>
<comment type="miscellaneous">
    <text evidence="9">This enzyme catalyzes only one turnover and therefore is not strictly catalytic. According to one definition, an enzyme is a biocatalyst that acts repeatedly and over many reaction cycles.</text>
</comment>
<dbReference type="PROSITE" id="PS00374">
    <property type="entry name" value="MGMT"/>
    <property type="match status" value="1"/>
</dbReference>
<dbReference type="InterPro" id="IPR036388">
    <property type="entry name" value="WH-like_DNA-bd_sf"/>
</dbReference>
<keyword evidence="6 9" id="KW-0227">DNA damage</keyword>
<dbReference type="InterPro" id="IPR036217">
    <property type="entry name" value="MethylDNA_cys_MeTrfase_DNAb"/>
</dbReference>
<feature type="active site" description="Nucleophile; methyl group acceptor" evidence="9">
    <location>
        <position position="125"/>
    </location>
</feature>
<dbReference type="Proteomes" id="UP000219327">
    <property type="component" value="Unassembled WGS sequence"/>
</dbReference>
<evidence type="ECO:0000313" key="12">
    <source>
        <dbReference type="EMBL" id="PDH41949.1"/>
    </source>
</evidence>
<dbReference type="NCBIfam" id="TIGR00589">
    <property type="entry name" value="ogt"/>
    <property type="match status" value="1"/>
</dbReference>
<dbReference type="GO" id="GO:0006307">
    <property type="term" value="P:DNA alkylation repair"/>
    <property type="evidence" value="ECO:0007669"/>
    <property type="project" value="UniProtKB-UniRule"/>
</dbReference>
<dbReference type="InterPro" id="IPR008332">
    <property type="entry name" value="MethylG_MeTrfase_N"/>
</dbReference>
<dbReference type="CDD" id="cd06445">
    <property type="entry name" value="ATase"/>
    <property type="match status" value="1"/>
</dbReference>
<dbReference type="InterPro" id="IPR001497">
    <property type="entry name" value="MethylDNA_cys_MeTrfase_AS"/>
</dbReference>
<evidence type="ECO:0000256" key="8">
    <source>
        <dbReference type="ARBA" id="ARBA00049348"/>
    </source>
</evidence>
<accession>A0A2A5WZJ7</accession>
<dbReference type="Gene3D" id="1.10.10.10">
    <property type="entry name" value="Winged helix-like DNA-binding domain superfamily/Winged helix DNA-binding domain"/>
    <property type="match status" value="1"/>
</dbReference>
<evidence type="ECO:0000256" key="1">
    <source>
        <dbReference type="ARBA" id="ARBA00001286"/>
    </source>
</evidence>
<comment type="catalytic activity">
    <reaction evidence="1 9">
        <text>a 4-O-methyl-thymidine in DNA + L-cysteinyl-[protein] = a thymidine in DNA + S-methyl-L-cysteinyl-[protein]</text>
        <dbReference type="Rhea" id="RHEA:53428"/>
        <dbReference type="Rhea" id="RHEA-COMP:10131"/>
        <dbReference type="Rhea" id="RHEA-COMP:10132"/>
        <dbReference type="Rhea" id="RHEA-COMP:13555"/>
        <dbReference type="Rhea" id="RHEA-COMP:13556"/>
        <dbReference type="ChEBI" id="CHEBI:29950"/>
        <dbReference type="ChEBI" id="CHEBI:82612"/>
        <dbReference type="ChEBI" id="CHEBI:137386"/>
        <dbReference type="ChEBI" id="CHEBI:137387"/>
        <dbReference type="EC" id="2.1.1.63"/>
    </reaction>
</comment>
<evidence type="ECO:0000313" key="13">
    <source>
        <dbReference type="Proteomes" id="UP000219327"/>
    </source>
</evidence>
<name>A0A2A5WZJ7_9GAMM</name>
<dbReference type="InterPro" id="IPR023546">
    <property type="entry name" value="MGMT"/>
</dbReference>
<evidence type="ECO:0000256" key="6">
    <source>
        <dbReference type="ARBA" id="ARBA00022763"/>
    </source>
</evidence>
<dbReference type="EMBL" id="NTKD01000002">
    <property type="protein sequence ID" value="PDH41949.1"/>
    <property type="molecule type" value="Genomic_DNA"/>
</dbReference>
<gene>
    <name evidence="12" type="ORF">CNE99_01055</name>
</gene>
<dbReference type="GO" id="GO:0032259">
    <property type="term" value="P:methylation"/>
    <property type="evidence" value="ECO:0007669"/>
    <property type="project" value="UniProtKB-KW"/>
</dbReference>
<evidence type="ECO:0000256" key="4">
    <source>
        <dbReference type="ARBA" id="ARBA00022603"/>
    </source>
</evidence>
<evidence type="ECO:0000256" key="2">
    <source>
        <dbReference type="ARBA" id="ARBA00008711"/>
    </source>
</evidence>
<keyword evidence="7 9" id="KW-0234">DNA repair</keyword>
<dbReference type="FunFam" id="1.10.10.10:FF:000214">
    <property type="entry name" value="Methylated-DNA--protein-cysteine methyltransferase"/>
    <property type="match status" value="1"/>
</dbReference>
<keyword evidence="5 9" id="KW-0808">Transferase</keyword>
<dbReference type="HAMAP" id="MF_00772">
    <property type="entry name" value="OGT"/>
    <property type="match status" value="1"/>
</dbReference>
<comment type="caution">
    <text evidence="12">The sequence shown here is derived from an EMBL/GenBank/DDBJ whole genome shotgun (WGS) entry which is preliminary data.</text>
</comment>
<protein>
    <recommendedName>
        <fullName evidence="9">Methylated-DNA--protein-cysteine methyltransferase</fullName>
        <ecNumber evidence="9">2.1.1.63</ecNumber>
    </recommendedName>
    <alternativeName>
        <fullName evidence="9">6-O-methylguanine-DNA methyltransferase</fullName>
        <shortName evidence="9">MGMT</shortName>
    </alternativeName>
    <alternativeName>
        <fullName evidence="9">O-6-methylguanine-DNA-alkyltransferase</fullName>
    </alternativeName>
</protein>
<proteinExistence type="inferred from homology"/>
<dbReference type="InterPro" id="IPR014048">
    <property type="entry name" value="MethylDNA_cys_MeTrfase_DNA-bd"/>
</dbReference>
<dbReference type="PANTHER" id="PTHR10815">
    <property type="entry name" value="METHYLATED-DNA--PROTEIN-CYSTEINE METHYLTRANSFERASE"/>
    <property type="match status" value="1"/>
</dbReference>
<dbReference type="EC" id="2.1.1.63" evidence="9"/>
<organism evidence="12 13">
    <name type="scientific">OM182 bacterium MED-G24</name>
    <dbReference type="NCBI Taxonomy" id="1986255"/>
    <lineage>
        <taxon>Bacteria</taxon>
        <taxon>Pseudomonadati</taxon>
        <taxon>Pseudomonadota</taxon>
        <taxon>Gammaproteobacteria</taxon>
        <taxon>OMG group</taxon>
        <taxon>OM182 clade</taxon>
    </lineage>
</organism>
<sequence>MKSPLGRLLLAGASGALHYIGFPGGKGALTPAEGWLSDDVGDEAILTETAGQLSEYFEGHRRSFDLNLMPFGTAFQKRVWTELSAIPFGETRSYGEIARAIGQPAAVRAVGAANGHNPLPIVVPCHRVVGSDGKLTGFDGGLPAKVHLLGLEGVDCDMAGRVGQPTQHQLI</sequence>
<evidence type="ECO:0000256" key="9">
    <source>
        <dbReference type="HAMAP-Rule" id="MF_00772"/>
    </source>
</evidence>
<evidence type="ECO:0000256" key="3">
    <source>
        <dbReference type="ARBA" id="ARBA00022490"/>
    </source>
</evidence>
<dbReference type="PANTHER" id="PTHR10815:SF5">
    <property type="entry name" value="METHYLATED-DNA--PROTEIN-CYSTEINE METHYLTRANSFERASE"/>
    <property type="match status" value="1"/>
</dbReference>
<comment type="catalytic activity">
    <reaction evidence="8 9">
        <text>a 6-O-methyl-2'-deoxyguanosine in DNA + L-cysteinyl-[protein] = S-methyl-L-cysteinyl-[protein] + a 2'-deoxyguanosine in DNA</text>
        <dbReference type="Rhea" id="RHEA:24000"/>
        <dbReference type="Rhea" id="RHEA-COMP:10131"/>
        <dbReference type="Rhea" id="RHEA-COMP:10132"/>
        <dbReference type="Rhea" id="RHEA-COMP:11367"/>
        <dbReference type="Rhea" id="RHEA-COMP:11368"/>
        <dbReference type="ChEBI" id="CHEBI:29950"/>
        <dbReference type="ChEBI" id="CHEBI:82612"/>
        <dbReference type="ChEBI" id="CHEBI:85445"/>
        <dbReference type="ChEBI" id="CHEBI:85448"/>
        <dbReference type="EC" id="2.1.1.63"/>
    </reaction>
</comment>
<evidence type="ECO:0000256" key="5">
    <source>
        <dbReference type="ARBA" id="ARBA00022679"/>
    </source>
</evidence>
<keyword evidence="4 9" id="KW-0489">Methyltransferase</keyword>
<dbReference type="Gene3D" id="3.30.160.70">
    <property type="entry name" value="Methylated DNA-protein cysteine methyltransferase domain"/>
    <property type="match status" value="1"/>
</dbReference>
<comment type="function">
    <text evidence="9">Involved in the cellular defense against the biological effects of O6-methylguanine (O6-MeG) and O4-methylthymine (O4-MeT) in DNA. Repairs the methylated nucleobase in DNA by stoichiometrically transferring the methyl group to a cysteine residue in the enzyme. This is a suicide reaction: the enzyme is irreversibly inactivated.</text>
</comment>
<feature type="domain" description="Methylated-DNA-[protein]-cysteine S-methyltransferase DNA binding" evidence="10">
    <location>
        <begin position="74"/>
        <end position="154"/>
    </location>
</feature>